<dbReference type="GO" id="GO:0016020">
    <property type="term" value="C:membrane"/>
    <property type="evidence" value="ECO:0007669"/>
    <property type="project" value="UniProtKB-SubCell"/>
</dbReference>
<feature type="transmembrane region" description="Helical" evidence="5">
    <location>
        <begin position="83"/>
        <end position="100"/>
    </location>
</feature>
<keyword evidence="4 5" id="KW-0472">Membrane</keyword>
<dbReference type="PANTHER" id="PTHR42723">
    <property type="entry name" value="CHLOROPHYLL SYNTHASE"/>
    <property type="match status" value="1"/>
</dbReference>
<dbReference type="CDD" id="cd13965">
    <property type="entry name" value="PT_UbiA_3"/>
    <property type="match status" value="1"/>
</dbReference>
<dbReference type="Pfam" id="PF01040">
    <property type="entry name" value="UbiA"/>
    <property type="match status" value="1"/>
</dbReference>
<organism evidence="6 7">
    <name type="scientific">Conoideocrella luteorostrata</name>
    <dbReference type="NCBI Taxonomy" id="1105319"/>
    <lineage>
        <taxon>Eukaryota</taxon>
        <taxon>Fungi</taxon>
        <taxon>Dikarya</taxon>
        <taxon>Ascomycota</taxon>
        <taxon>Pezizomycotina</taxon>
        <taxon>Sordariomycetes</taxon>
        <taxon>Hypocreomycetidae</taxon>
        <taxon>Hypocreales</taxon>
        <taxon>Clavicipitaceae</taxon>
        <taxon>Conoideocrella</taxon>
    </lineage>
</organism>
<gene>
    <name evidence="6" type="ORF">QQS21_003152</name>
</gene>
<dbReference type="PANTHER" id="PTHR42723:SF1">
    <property type="entry name" value="CHLOROPHYLL SYNTHASE, CHLOROPLASTIC"/>
    <property type="match status" value="1"/>
</dbReference>
<feature type="transmembrane region" description="Helical" evidence="5">
    <location>
        <begin position="12"/>
        <end position="30"/>
    </location>
</feature>
<comment type="subcellular location">
    <subcellularLocation>
        <location evidence="1">Membrane</location>
        <topology evidence="1">Multi-pass membrane protein</topology>
    </subcellularLocation>
</comment>
<name>A0AAJ0CWE6_9HYPO</name>
<evidence type="ECO:0000256" key="3">
    <source>
        <dbReference type="ARBA" id="ARBA00022989"/>
    </source>
</evidence>
<dbReference type="Gene3D" id="1.10.357.140">
    <property type="entry name" value="UbiA prenyltransferase"/>
    <property type="match status" value="1"/>
</dbReference>
<evidence type="ECO:0000313" key="7">
    <source>
        <dbReference type="Proteomes" id="UP001251528"/>
    </source>
</evidence>
<evidence type="ECO:0000256" key="5">
    <source>
        <dbReference type="SAM" id="Phobius"/>
    </source>
</evidence>
<dbReference type="InterPro" id="IPR000537">
    <property type="entry name" value="UbiA_prenyltransferase"/>
</dbReference>
<sequence>MASMFCKGTDLAEVPAIMASSLVYVFLYAYNIDIANNIAGSIEDEINKPDRPIAAKTMSLNAAKTRYFVSTAAYILYSYYTHVLQWSLLWIITIFSSYMLHTSKFGPTKDLSMSLGTVAQLMAAWELGGSPSDRGQDWVKTVSIGVFFTVSIQDFRDVPGDLASGRLTMPILLGDPLGRTYAVLGLIIFQPCPTA</sequence>
<dbReference type="Proteomes" id="UP001251528">
    <property type="component" value="Unassembled WGS sequence"/>
</dbReference>
<comment type="caution">
    <text evidence="6">The sequence shown here is derived from an EMBL/GenBank/DDBJ whole genome shotgun (WGS) entry which is preliminary data.</text>
</comment>
<evidence type="ECO:0000256" key="4">
    <source>
        <dbReference type="ARBA" id="ARBA00023136"/>
    </source>
</evidence>
<reference evidence="6" key="1">
    <citation type="submission" date="2023-06" db="EMBL/GenBank/DDBJ databases">
        <title>Conoideocrella luteorostrata (Hypocreales: Clavicipitaceae), a potential biocontrol fungus for elongate hemlock scale in United States Christmas tree production areas.</title>
        <authorList>
            <person name="Barrett H."/>
            <person name="Lovett B."/>
            <person name="Macias A.M."/>
            <person name="Stajich J.E."/>
            <person name="Kasson M.T."/>
        </authorList>
    </citation>
    <scope>NUCLEOTIDE SEQUENCE</scope>
    <source>
        <strain evidence="6">ARSEF 14590</strain>
    </source>
</reference>
<dbReference type="InterPro" id="IPR044878">
    <property type="entry name" value="UbiA_sf"/>
</dbReference>
<dbReference type="InterPro" id="IPR050475">
    <property type="entry name" value="Prenyltransferase_related"/>
</dbReference>
<dbReference type="EMBL" id="JASWJB010000040">
    <property type="protein sequence ID" value="KAK2606459.1"/>
    <property type="molecule type" value="Genomic_DNA"/>
</dbReference>
<dbReference type="GO" id="GO:0016765">
    <property type="term" value="F:transferase activity, transferring alkyl or aryl (other than methyl) groups"/>
    <property type="evidence" value="ECO:0007669"/>
    <property type="project" value="InterPro"/>
</dbReference>
<protein>
    <recommendedName>
        <fullName evidence="8">UbiA prenyltransferase</fullName>
    </recommendedName>
</protein>
<evidence type="ECO:0000313" key="6">
    <source>
        <dbReference type="EMBL" id="KAK2606459.1"/>
    </source>
</evidence>
<keyword evidence="3 5" id="KW-1133">Transmembrane helix</keyword>
<accession>A0AAJ0CWE6</accession>
<evidence type="ECO:0008006" key="8">
    <source>
        <dbReference type="Google" id="ProtNLM"/>
    </source>
</evidence>
<evidence type="ECO:0000256" key="2">
    <source>
        <dbReference type="ARBA" id="ARBA00022692"/>
    </source>
</evidence>
<keyword evidence="7" id="KW-1185">Reference proteome</keyword>
<keyword evidence="2 5" id="KW-0812">Transmembrane</keyword>
<evidence type="ECO:0000256" key="1">
    <source>
        <dbReference type="ARBA" id="ARBA00004141"/>
    </source>
</evidence>
<dbReference type="AlphaFoldDB" id="A0AAJ0CWE6"/>
<proteinExistence type="predicted"/>